<dbReference type="RefSeq" id="WP_319155896.1">
    <property type="nucleotide sequence ID" value="NZ_CP138359.1"/>
</dbReference>
<dbReference type="KEGG" id="sbil:SANBI_002716"/>
<reference evidence="3" key="1">
    <citation type="submission" date="2023-11" db="EMBL/GenBank/DDBJ databases">
        <authorList>
            <person name="Helweg L.P."/>
            <person name="Kiel A."/>
            <person name="Hitz F."/>
            <person name="Ruckert-Reed C."/>
            <person name="Busche T."/>
            <person name="Kaltschmidt B."/>
            <person name="Kaltschmidt C."/>
        </authorList>
    </citation>
    <scope>NUCLEOTIDE SEQUENCE [LARGE SCALE GENOMIC DNA]</scope>
    <source>
        <strain evidence="3">4.1</strain>
    </source>
</reference>
<name>A0AAF1BXX1_9MICO</name>
<evidence type="ECO:0000313" key="2">
    <source>
        <dbReference type="EMBL" id="WPF81422.1"/>
    </source>
</evidence>
<dbReference type="Gene3D" id="1.10.1740.10">
    <property type="match status" value="1"/>
</dbReference>
<dbReference type="InterPro" id="IPR036388">
    <property type="entry name" value="WH-like_DNA-bd_sf"/>
</dbReference>
<dbReference type="EMBL" id="CP138359">
    <property type="protein sequence ID" value="WPF81422.1"/>
    <property type="molecule type" value="Genomic_DNA"/>
</dbReference>
<dbReference type="SUPFAM" id="SSF88659">
    <property type="entry name" value="Sigma3 and sigma4 domains of RNA polymerase sigma factors"/>
    <property type="match status" value="1"/>
</dbReference>
<dbReference type="SUPFAM" id="SSF88946">
    <property type="entry name" value="Sigma2 domain of RNA polymerase sigma factors"/>
    <property type="match status" value="1"/>
</dbReference>
<gene>
    <name evidence="2" type="ORF">SANBI_002716</name>
</gene>
<dbReference type="AlphaFoldDB" id="A0AAF1BXX1"/>
<sequence length="293" mass="32439">MIPCKTFVVPTVCTEPRVTALSGSDTALVESTRAGNPDAFLELWTRHFEAVVGVARRLVADESSVLSVVNDAFAVVMVDIAQDRYAHDRVGLEPFRLSVYKAVADLVGHPRPSGASDVPLLRALRRLPARLQSVVWYVDVEEMDWDEVERLVGEGPAEVRTAYRLAHTNLRAEWVMALLEDQTIPDGCAWNLRRTSSRAAGWLSWTATRRYDRHLRGCTWCQELGEGLGDPAAALACQASRIFDPCERAVDGASVSIPDLVAIQHQESWTSGRGRRRKNGKNGTYVPLGSRED</sequence>
<organism evidence="2 3">
    <name type="scientific">Sanguibacter biliveldensis</name>
    <dbReference type="NCBI Taxonomy" id="3030830"/>
    <lineage>
        <taxon>Bacteria</taxon>
        <taxon>Bacillati</taxon>
        <taxon>Actinomycetota</taxon>
        <taxon>Actinomycetes</taxon>
        <taxon>Micrococcales</taxon>
        <taxon>Sanguibacteraceae</taxon>
        <taxon>Sanguibacter</taxon>
    </lineage>
</organism>
<accession>A0AAF1BXX1</accession>
<feature type="region of interest" description="Disordered" evidence="1">
    <location>
        <begin position="268"/>
        <end position="293"/>
    </location>
</feature>
<dbReference type="Proteomes" id="UP001304340">
    <property type="component" value="Chromosome"/>
</dbReference>
<dbReference type="InterPro" id="IPR013324">
    <property type="entry name" value="RNA_pol_sigma_r3/r4-like"/>
</dbReference>
<evidence type="ECO:0000313" key="3">
    <source>
        <dbReference type="Proteomes" id="UP001304340"/>
    </source>
</evidence>
<dbReference type="GO" id="GO:0003700">
    <property type="term" value="F:DNA-binding transcription factor activity"/>
    <property type="evidence" value="ECO:0007669"/>
    <property type="project" value="InterPro"/>
</dbReference>
<proteinExistence type="predicted"/>
<keyword evidence="3" id="KW-1185">Reference proteome</keyword>
<evidence type="ECO:0000256" key="1">
    <source>
        <dbReference type="SAM" id="MobiDB-lite"/>
    </source>
</evidence>
<dbReference type="Gene3D" id="1.10.10.10">
    <property type="entry name" value="Winged helix-like DNA-binding domain superfamily/Winged helix DNA-binding domain"/>
    <property type="match status" value="1"/>
</dbReference>
<evidence type="ECO:0008006" key="4">
    <source>
        <dbReference type="Google" id="ProtNLM"/>
    </source>
</evidence>
<dbReference type="GO" id="GO:0006352">
    <property type="term" value="P:DNA-templated transcription initiation"/>
    <property type="evidence" value="ECO:0007669"/>
    <property type="project" value="InterPro"/>
</dbReference>
<dbReference type="InterPro" id="IPR013325">
    <property type="entry name" value="RNA_pol_sigma_r2"/>
</dbReference>
<protein>
    <recommendedName>
        <fullName evidence="4">RNA polymerase sigma-70 region 2 domain-containing protein</fullName>
    </recommendedName>
</protein>